<evidence type="ECO:0000313" key="2">
    <source>
        <dbReference type="EMBL" id="TNY18699.1"/>
    </source>
</evidence>
<evidence type="ECO:0000256" key="1">
    <source>
        <dbReference type="SAM" id="MobiDB-lite"/>
    </source>
</evidence>
<sequence>MRSTGSKIFSRKSSPARAAGSARASARTGSTQSTIAPKPTRTRKSACARAVPARLPRCAPAAAAMEARRRRAQRTLPTTAPMLSVPSPRSSHALPRLARRAPSPRARLRRRPASRRRPRRAAKSSATSTRRPAVRPRRAERARTARAKGPTAQASAHASGRR</sequence>
<reference evidence="2 3" key="1">
    <citation type="submission" date="2019-03" db="EMBL/GenBank/DDBJ databases">
        <title>Rhodosporidium diobovatum UCD-FST 08-225 genome sequencing, assembly, and annotation.</title>
        <authorList>
            <person name="Fakankun I.U."/>
            <person name="Fristensky B."/>
            <person name="Levin D.B."/>
        </authorList>
    </citation>
    <scope>NUCLEOTIDE SEQUENCE [LARGE SCALE GENOMIC DNA]</scope>
    <source>
        <strain evidence="2 3">UCD-FST 08-225</strain>
    </source>
</reference>
<dbReference type="Proteomes" id="UP000311382">
    <property type="component" value="Unassembled WGS sequence"/>
</dbReference>
<feature type="compositionally biased region" description="Basic residues" evidence="1">
    <location>
        <begin position="106"/>
        <end position="122"/>
    </location>
</feature>
<feature type="region of interest" description="Disordered" evidence="1">
    <location>
        <begin position="1"/>
        <end position="162"/>
    </location>
</feature>
<evidence type="ECO:0000313" key="3">
    <source>
        <dbReference type="Proteomes" id="UP000311382"/>
    </source>
</evidence>
<dbReference type="EMBL" id="SOZI01000125">
    <property type="protein sequence ID" value="TNY18699.1"/>
    <property type="molecule type" value="Genomic_DNA"/>
</dbReference>
<feature type="compositionally biased region" description="Low complexity" evidence="1">
    <location>
        <begin position="47"/>
        <end position="65"/>
    </location>
</feature>
<gene>
    <name evidence="2" type="ORF">DMC30DRAFT_39997</name>
</gene>
<organism evidence="2 3">
    <name type="scientific">Rhodotorula diobovata</name>
    <dbReference type="NCBI Taxonomy" id="5288"/>
    <lineage>
        <taxon>Eukaryota</taxon>
        <taxon>Fungi</taxon>
        <taxon>Dikarya</taxon>
        <taxon>Basidiomycota</taxon>
        <taxon>Pucciniomycotina</taxon>
        <taxon>Microbotryomycetes</taxon>
        <taxon>Sporidiobolales</taxon>
        <taxon>Sporidiobolaceae</taxon>
        <taxon>Rhodotorula</taxon>
    </lineage>
</organism>
<proteinExistence type="predicted"/>
<feature type="compositionally biased region" description="Low complexity" evidence="1">
    <location>
        <begin position="11"/>
        <end position="31"/>
    </location>
</feature>
<protein>
    <submittedName>
        <fullName evidence="2">Uncharacterized protein</fullName>
    </submittedName>
</protein>
<accession>A0A5C5FQW4</accession>
<feature type="compositionally biased region" description="Low complexity" evidence="1">
    <location>
        <begin position="89"/>
        <end position="105"/>
    </location>
</feature>
<comment type="caution">
    <text evidence="2">The sequence shown here is derived from an EMBL/GenBank/DDBJ whole genome shotgun (WGS) entry which is preliminary data.</text>
</comment>
<dbReference type="AlphaFoldDB" id="A0A5C5FQW4"/>
<name>A0A5C5FQW4_9BASI</name>
<keyword evidence="3" id="KW-1185">Reference proteome</keyword>